<dbReference type="Proteomes" id="UP000887116">
    <property type="component" value="Unassembled WGS sequence"/>
</dbReference>
<evidence type="ECO:0000256" key="1">
    <source>
        <dbReference type="SAM" id="MobiDB-lite"/>
    </source>
</evidence>
<dbReference type="AlphaFoldDB" id="A0A8X6KZL6"/>
<evidence type="ECO:0000313" key="3">
    <source>
        <dbReference type="Proteomes" id="UP000887116"/>
    </source>
</evidence>
<reference evidence="2" key="1">
    <citation type="submission" date="2020-07" db="EMBL/GenBank/DDBJ databases">
        <title>Multicomponent nature underlies the extraordinary mechanical properties of spider dragline silk.</title>
        <authorList>
            <person name="Kono N."/>
            <person name="Nakamura H."/>
            <person name="Mori M."/>
            <person name="Yoshida Y."/>
            <person name="Ohtoshi R."/>
            <person name="Malay A.D."/>
            <person name="Moran D.A.P."/>
            <person name="Tomita M."/>
            <person name="Numata K."/>
            <person name="Arakawa K."/>
        </authorList>
    </citation>
    <scope>NUCLEOTIDE SEQUENCE</scope>
</reference>
<accession>A0A8X6KZL6</accession>
<keyword evidence="3" id="KW-1185">Reference proteome</keyword>
<comment type="caution">
    <text evidence="2">The sequence shown here is derived from an EMBL/GenBank/DDBJ whole genome shotgun (WGS) entry which is preliminary data.</text>
</comment>
<feature type="compositionally biased region" description="Basic and acidic residues" evidence="1">
    <location>
        <begin position="62"/>
        <end position="80"/>
    </location>
</feature>
<gene>
    <name evidence="2" type="ORF">TNCT_655241</name>
</gene>
<name>A0A8X6KZL6_TRICU</name>
<evidence type="ECO:0000313" key="2">
    <source>
        <dbReference type="EMBL" id="GFQ92345.1"/>
    </source>
</evidence>
<dbReference type="EMBL" id="BMAO01004092">
    <property type="protein sequence ID" value="GFQ92345.1"/>
    <property type="molecule type" value="Genomic_DNA"/>
</dbReference>
<organism evidence="2 3">
    <name type="scientific">Trichonephila clavata</name>
    <name type="common">Joro spider</name>
    <name type="synonym">Nephila clavata</name>
    <dbReference type="NCBI Taxonomy" id="2740835"/>
    <lineage>
        <taxon>Eukaryota</taxon>
        <taxon>Metazoa</taxon>
        <taxon>Ecdysozoa</taxon>
        <taxon>Arthropoda</taxon>
        <taxon>Chelicerata</taxon>
        <taxon>Arachnida</taxon>
        <taxon>Araneae</taxon>
        <taxon>Araneomorphae</taxon>
        <taxon>Entelegynae</taxon>
        <taxon>Araneoidea</taxon>
        <taxon>Nephilidae</taxon>
        <taxon>Trichonephila</taxon>
    </lineage>
</organism>
<sequence length="80" mass="9447">MKIHLVQASVCIWTSRDRTERWINEESFSTVAFLEMNRTGYPRTEGKSVLTSLMDLPPVLNERTEESLNQRVEYRDKNNK</sequence>
<protein>
    <submittedName>
        <fullName evidence="2">Uncharacterized protein</fullName>
    </submittedName>
</protein>
<feature type="region of interest" description="Disordered" evidence="1">
    <location>
        <begin position="61"/>
        <end position="80"/>
    </location>
</feature>
<proteinExistence type="predicted"/>
<feature type="non-terminal residue" evidence="2">
    <location>
        <position position="80"/>
    </location>
</feature>